<evidence type="ECO:0000313" key="3">
    <source>
        <dbReference type="Proteomes" id="UP000467841"/>
    </source>
</evidence>
<accession>A0A6D2IYG1</accession>
<dbReference type="EMBL" id="CACVBM020001109">
    <property type="protein sequence ID" value="CAA7031672.1"/>
    <property type="molecule type" value="Genomic_DNA"/>
</dbReference>
<dbReference type="Proteomes" id="UP000467841">
    <property type="component" value="Unassembled WGS sequence"/>
</dbReference>
<feature type="compositionally biased region" description="Low complexity" evidence="1">
    <location>
        <begin position="238"/>
        <end position="252"/>
    </location>
</feature>
<proteinExistence type="predicted"/>
<name>A0A6D2IYG1_9BRAS</name>
<gene>
    <name evidence="2" type="ORF">MERR_LOCUS18907</name>
</gene>
<reference evidence="2" key="1">
    <citation type="submission" date="2020-01" db="EMBL/GenBank/DDBJ databases">
        <authorList>
            <person name="Mishra B."/>
        </authorList>
    </citation>
    <scope>NUCLEOTIDE SEQUENCE [LARGE SCALE GENOMIC DNA]</scope>
</reference>
<evidence type="ECO:0008006" key="4">
    <source>
        <dbReference type="Google" id="ProtNLM"/>
    </source>
</evidence>
<organism evidence="2 3">
    <name type="scientific">Microthlaspi erraticum</name>
    <dbReference type="NCBI Taxonomy" id="1685480"/>
    <lineage>
        <taxon>Eukaryota</taxon>
        <taxon>Viridiplantae</taxon>
        <taxon>Streptophyta</taxon>
        <taxon>Embryophyta</taxon>
        <taxon>Tracheophyta</taxon>
        <taxon>Spermatophyta</taxon>
        <taxon>Magnoliopsida</taxon>
        <taxon>eudicotyledons</taxon>
        <taxon>Gunneridae</taxon>
        <taxon>Pentapetalae</taxon>
        <taxon>rosids</taxon>
        <taxon>malvids</taxon>
        <taxon>Brassicales</taxon>
        <taxon>Brassicaceae</taxon>
        <taxon>Coluteocarpeae</taxon>
        <taxon>Microthlaspi</taxon>
    </lineage>
</organism>
<dbReference type="OrthoDB" id="1912561at2759"/>
<evidence type="ECO:0000256" key="1">
    <source>
        <dbReference type="SAM" id="MobiDB-lite"/>
    </source>
</evidence>
<dbReference type="AlphaFoldDB" id="A0A6D2IYG1"/>
<sequence>MSSGNSSPVVVTDNIQTNNQTILTINMTNVSKLTTTNYLMWSLQTHALLDGYDLASHLDGSAVVPAETITTGDQVTVNPEFTLWKRQDKLIYSALIGAISPSLQPLVSRATTSSDVWKTLAYTYAKPSRGHIKQLKLQLKNWKKDNKTIDVYLQGVTTRLDQLAILGKAMDHEDQIDLILEGLPEDYKPIVDQVEGRDAPPSITELHERLLNHEVKLISAGDSPSPYASITANAVQHRNNNNGGYRNQYQQRPRSNNNGQ</sequence>
<feature type="region of interest" description="Disordered" evidence="1">
    <location>
        <begin position="236"/>
        <end position="260"/>
    </location>
</feature>
<comment type="caution">
    <text evidence="2">The sequence shown here is derived from an EMBL/GenBank/DDBJ whole genome shotgun (WGS) entry which is preliminary data.</text>
</comment>
<protein>
    <recommendedName>
        <fullName evidence="4">Retrotransposon Copia-like N-terminal domain-containing protein</fullName>
    </recommendedName>
</protein>
<dbReference type="Pfam" id="PF14223">
    <property type="entry name" value="Retrotran_gag_2"/>
    <property type="match status" value="1"/>
</dbReference>
<dbReference type="PANTHER" id="PTHR47481:SF22">
    <property type="entry name" value="RETROTRANSPOSON GAG DOMAIN-CONTAINING PROTEIN"/>
    <property type="match status" value="1"/>
</dbReference>
<keyword evidence="3" id="KW-1185">Reference proteome</keyword>
<dbReference type="PANTHER" id="PTHR47481">
    <property type="match status" value="1"/>
</dbReference>
<evidence type="ECO:0000313" key="2">
    <source>
        <dbReference type="EMBL" id="CAA7031672.1"/>
    </source>
</evidence>